<dbReference type="AlphaFoldDB" id="A0A0F9IUK9"/>
<proteinExistence type="predicted"/>
<accession>A0A0F9IUK9</accession>
<name>A0A0F9IUK9_9ZZZZ</name>
<evidence type="ECO:0000313" key="1">
    <source>
        <dbReference type="EMBL" id="KKM23699.1"/>
    </source>
</evidence>
<organism evidence="1">
    <name type="scientific">marine sediment metagenome</name>
    <dbReference type="NCBI Taxonomy" id="412755"/>
    <lineage>
        <taxon>unclassified sequences</taxon>
        <taxon>metagenomes</taxon>
        <taxon>ecological metagenomes</taxon>
    </lineage>
</organism>
<feature type="non-terminal residue" evidence="1">
    <location>
        <position position="1"/>
    </location>
</feature>
<sequence>DTGKLEGSILLKDGNREGLLALVKIIEGVDVKQDHAANIESFKFSGKLNIENPSSVDRLWDIDISLENIGSTDLKSKDISIRELGTSSPDNIDTRDFQLKKDVKNLLLAKEYICTLPNADDVLNINDIESELIKLKDRTNIYLHIAKCG</sequence>
<protein>
    <submittedName>
        <fullName evidence="1">Uncharacterized protein</fullName>
    </submittedName>
</protein>
<reference evidence="1" key="1">
    <citation type="journal article" date="2015" name="Nature">
        <title>Complex archaea that bridge the gap between prokaryotes and eukaryotes.</title>
        <authorList>
            <person name="Spang A."/>
            <person name="Saw J.H."/>
            <person name="Jorgensen S.L."/>
            <person name="Zaremba-Niedzwiedzka K."/>
            <person name="Martijn J."/>
            <person name="Lind A.E."/>
            <person name="van Eijk R."/>
            <person name="Schleper C."/>
            <person name="Guy L."/>
            <person name="Ettema T.J."/>
        </authorList>
    </citation>
    <scope>NUCLEOTIDE SEQUENCE</scope>
</reference>
<dbReference type="EMBL" id="LAZR01013072">
    <property type="protein sequence ID" value="KKM23699.1"/>
    <property type="molecule type" value="Genomic_DNA"/>
</dbReference>
<comment type="caution">
    <text evidence="1">The sequence shown here is derived from an EMBL/GenBank/DDBJ whole genome shotgun (WGS) entry which is preliminary data.</text>
</comment>
<gene>
    <name evidence="1" type="ORF">LCGC14_1612540</name>
</gene>